<dbReference type="EMBL" id="PP890018">
    <property type="protein sequence ID" value="XBR31986.1"/>
    <property type="molecule type" value="mRNA"/>
</dbReference>
<dbReference type="CDD" id="cd06845">
    <property type="entry name" value="Bcl-2_like"/>
    <property type="match status" value="1"/>
</dbReference>
<dbReference type="FunFam" id="1.10.437.10:FF:000036">
    <property type="entry name" value="bcl-2-related ovarian killer protein homolog B isoform X1"/>
    <property type="match status" value="1"/>
</dbReference>
<sequence length="276" mass="31608">MDYLQTDILAHYREGLLDTFRDNLNVFSSHLKHSCSGLYYLGQRLNDKVSIRSRRLLHSPPTEDDVVNQAKVLCRDYTYVKLRKHKLLSRDIYGKTGKRGPHQLQFLRQKAEKDAQSGRPKTMFGSPGIGPSDVSKELIKVATVFEKCFPYMYEDITEQLQLNFQSPANIQSVYNTVGADIFRKGITWARIVALYTLTGAFIVECVKQGQHSQANALVDTLQKFVRKRLARWIIDQGGWVGLVIHFRQKQSSITVLRVLSLAGLLLGFVLVFWFPR</sequence>
<evidence type="ECO:0000256" key="5">
    <source>
        <dbReference type="ARBA" id="ARBA00022989"/>
    </source>
</evidence>
<dbReference type="GO" id="GO:0051400">
    <property type="term" value="F:BH domain binding"/>
    <property type="evidence" value="ECO:0007669"/>
    <property type="project" value="TreeGrafter"/>
</dbReference>
<feature type="transmembrane region" description="Helical" evidence="7">
    <location>
        <begin position="255"/>
        <end position="274"/>
    </location>
</feature>
<dbReference type="InterPro" id="IPR002475">
    <property type="entry name" value="Bcl2-like"/>
</dbReference>
<dbReference type="Pfam" id="PF00452">
    <property type="entry name" value="Bcl-2"/>
    <property type="match status" value="1"/>
</dbReference>
<evidence type="ECO:0000256" key="7">
    <source>
        <dbReference type="SAM" id="Phobius"/>
    </source>
</evidence>
<comment type="subcellular location">
    <subcellularLocation>
        <location evidence="1">Membrane</location>
        <topology evidence="1">Single-pass membrane protein</topology>
    </subcellularLocation>
</comment>
<accession>A0AAU7NI97</accession>
<dbReference type="SUPFAM" id="SSF56854">
    <property type="entry name" value="Bcl-2 inhibitors of programmed cell death"/>
    <property type="match status" value="1"/>
</dbReference>
<gene>
    <name evidence="9" type="primary">bcl2L5</name>
</gene>
<dbReference type="PRINTS" id="PR01862">
    <property type="entry name" value="BCL2FAMILY"/>
</dbReference>
<dbReference type="GO" id="GO:0008630">
    <property type="term" value="P:intrinsic apoptotic signaling pathway in response to DNA damage"/>
    <property type="evidence" value="ECO:0007669"/>
    <property type="project" value="TreeGrafter"/>
</dbReference>
<evidence type="ECO:0000256" key="6">
    <source>
        <dbReference type="ARBA" id="ARBA00023136"/>
    </source>
</evidence>
<dbReference type="GO" id="GO:0001836">
    <property type="term" value="P:release of cytochrome c from mitochondria"/>
    <property type="evidence" value="ECO:0007669"/>
    <property type="project" value="TreeGrafter"/>
</dbReference>
<dbReference type="GO" id="GO:0097192">
    <property type="term" value="P:extrinsic apoptotic signaling pathway in absence of ligand"/>
    <property type="evidence" value="ECO:0007669"/>
    <property type="project" value="TreeGrafter"/>
</dbReference>
<dbReference type="InterPro" id="IPR046371">
    <property type="entry name" value="Bcl-2_BH1-3"/>
</dbReference>
<dbReference type="AlphaFoldDB" id="A0AAU7NI97"/>
<dbReference type="SMART" id="SM00337">
    <property type="entry name" value="BCL"/>
    <property type="match status" value="1"/>
</dbReference>
<dbReference type="InterPro" id="IPR020726">
    <property type="entry name" value="Bcl2_BH2_motif_CS"/>
</dbReference>
<reference evidence="9" key="1">
    <citation type="submission" date="2024-06" db="EMBL/GenBank/DDBJ databases">
        <authorList>
            <person name="Popgeorgiev N."/>
            <person name="Cormier P."/>
            <person name="Morales J."/>
        </authorList>
    </citation>
    <scope>NUCLEOTIDE SEQUENCE</scope>
    <source>
        <tissue evidence="9">Eggs</tissue>
    </source>
</reference>
<evidence type="ECO:0000259" key="8">
    <source>
        <dbReference type="SMART" id="SM00337"/>
    </source>
</evidence>
<dbReference type="PANTHER" id="PTHR11256">
    <property type="entry name" value="BCL-2 RELATED"/>
    <property type="match status" value="1"/>
</dbReference>
<dbReference type="Gene3D" id="1.10.437.10">
    <property type="entry name" value="Blc2-like"/>
    <property type="match status" value="1"/>
</dbReference>
<keyword evidence="6 7" id="KW-0472">Membrane</keyword>
<name>A0AAU7NI97_PARLI</name>
<comment type="similarity">
    <text evidence="2">Belongs to the Bcl-2 family.</text>
</comment>
<evidence type="ECO:0000313" key="9">
    <source>
        <dbReference type="EMBL" id="XBR31986.1"/>
    </source>
</evidence>
<evidence type="ECO:0000256" key="2">
    <source>
        <dbReference type="ARBA" id="ARBA00009458"/>
    </source>
</evidence>
<protein>
    <submittedName>
        <fullName evidence="9">BCL2L5</fullName>
    </submittedName>
</protein>
<dbReference type="GO" id="GO:0005741">
    <property type="term" value="C:mitochondrial outer membrane"/>
    <property type="evidence" value="ECO:0007669"/>
    <property type="project" value="TreeGrafter"/>
</dbReference>
<dbReference type="PROSITE" id="PS01258">
    <property type="entry name" value="BH2"/>
    <property type="match status" value="1"/>
</dbReference>
<dbReference type="InterPro" id="IPR026298">
    <property type="entry name" value="Bcl-2_fam"/>
</dbReference>
<keyword evidence="4" id="KW-0053">Apoptosis</keyword>
<feature type="domain" description="Bcl-2 Bcl-2 homology region 1-3" evidence="8">
    <location>
        <begin position="138"/>
        <end position="239"/>
    </location>
</feature>
<keyword evidence="3 7" id="KW-0812">Transmembrane</keyword>
<keyword evidence="5 7" id="KW-1133">Transmembrane helix</keyword>
<dbReference type="InterPro" id="IPR036834">
    <property type="entry name" value="Bcl-2-like_sf"/>
</dbReference>
<evidence type="ECO:0000256" key="4">
    <source>
        <dbReference type="ARBA" id="ARBA00022703"/>
    </source>
</evidence>
<organism evidence="9">
    <name type="scientific">Paracentrotus lividus</name>
    <name type="common">Common sea urchin</name>
    <dbReference type="NCBI Taxonomy" id="7656"/>
    <lineage>
        <taxon>Eukaryota</taxon>
        <taxon>Metazoa</taxon>
        <taxon>Echinodermata</taxon>
        <taxon>Eleutherozoa</taxon>
        <taxon>Echinozoa</taxon>
        <taxon>Echinoidea</taxon>
        <taxon>Euechinoidea</taxon>
        <taxon>Echinacea</taxon>
        <taxon>Camarodonta</taxon>
        <taxon>Echinidea</taxon>
        <taxon>Echinidae</taxon>
        <taxon>Paracentrotus</taxon>
    </lineage>
</organism>
<proteinExistence type="evidence at transcript level"/>
<evidence type="ECO:0000256" key="1">
    <source>
        <dbReference type="ARBA" id="ARBA00004167"/>
    </source>
</evidence>
<dbReference type="PROSITE" id="PS50062">
    <property type="entry name" value="BCL2_FAMILY"/>
    <property type="match status" value="1"/>
</dbReference>
<dbReference type="GO" id="GO:0042981">
    <property type="term" value="P:regulation of apoptotic process"/>
    <property type="evidence" value="ECO:0007669"/>
    <property type="project" value="InterPro"/>
</dbReference>
<dbReference type="PANTHER" id="PTHR11256:SF48">
    <property type="entry name" value="BCL-2-RELATED OVARIAN KILLER PROTEIN"/>
    <property type="match status" value="1"/>
</dbReference>
<evidence type="ECO:0000256" key="3">
    <source>
        <dbReference type="ARBA" id="ARBA00022692"/>
    </source>
</evidence>